<dbReference type="EMBL" id="JAOAOG010000035">
    <property type="protein sequence ID" value="KAJ6253087.1"/>
    <property type="molecule type" value="Genomic_DNA"/>
</dbReference>
<name>A0AAV7ZB86_9EUKA</name>
<dbReference type="AlphaFoldDB" id="A0AAV7ZB86"/>
<sequence length="319" mass="34818">MKNVVNLKSDLSSIRPTIDNTKIPLFSAEQYLEEDSCLGYYGPLGPYGPLGTLGPIGDNSWNPSYWISGFGSWTNWNTSSYGTLGPNGPLGINGPVSENQYYGEKNPGKKLFSTNDFARHSRGMGIFTSLGPIGPLGALSILGPLGPLGQLYQTNTNGEYLANGEVVRSVTVDFDGDGNKRNYRLFENYPEEYAKKMPNNDASFMVIGESSSFDDVDSYPFTSLSTQIVTILLVPEKQLDAFTLTISDTNGNVIAVSDLDTYINWVQIEIPAQTSLVAKVQCTYSGQMLTSSYRLIVTGSSEILSKTEITGDHISTWKN</sequence>
<protein>
    <submittedName>
        <fullName evidence="1">Collectin-46-like</fullName>
    </submittedName>
</protein>
<reference evidence="1" key="2">
    <citation type="submission" date="2022-08" db="EMBL/GenBank/DDBJ databases">
        <title>Novel sulphate-reducing endosymbionts in the free-living metamonad Anaeramoeba.</title>
        <authorList>
            <person name="Jerlstrom-Hultqvist J."/>
            <person name="Cepicka I."/>
            <person name="Gallot-Lavallee L."/>
            <person name="Salas-Leiva D."/>
            <person name="Curtis B.A."/>
            <person name="Zahonova K."/>
            <person name="Pipaliya S."/>
            <person name="Dacks J."/>
            <person name="Roger A.J."/>
        </authorList>
    </citation>
    <scope>NUCLEOTIDE SEQUENCE</scope>
    <source>
        <strain evidence="1">Busselton2</strain>
    </source>
</reference>
<comment type="caution">
    <text evidence="1">The sequence shown here is derived from an EMBL/GenBank/DDBJ whole genome shotgun (WGS) entry which is preliminary data.</text>
</comment>
<evidence type="ECO:0000313" key="3">
    <source>
        <dbReference type="Proteomes" id="UP001146793"/>
    </source>
</evidence>
<proteinExistence type="predicted"/>
<evidence type="ECO:0000313" key="1">
    <source>
        <dbReference type="EMBL" id="KAJ3439154.1"/>
    </source>
</evidence>
<gene>
    <name evidence="1" type="ORF">M0812_15176</name>
    <name evidence="2" type="ORF">M0813_13584</name>
</gene>
<dbReference type="EMBL" id="JANTQA010000032">
    <property type="protein sequence ID" value="KAJ3439154.1"/>
    <property type="molecule type" value="Genomic_DNA"/>
</dbReference>
<dbReference type="Proteomes" id="UP001146793">
    <property type="component" value="Unassembled WGS sequence"/>
</dbReference>
<reference evidence="2" key="1">
    <citation type="submission" date="2022-08" db="EMBL/GenBank/DDBJ databases">
        <title>Novel sulfate-reducing endosymbionts in the free-living metamonad Anaeramoeba.</title>
        <authorList>
            <person name="Jerlstrom-Hultqvist J."/>
            <person name="Cepicka I."/>
            <person name="Gallot-Lavallee L."/>
            <person name="Salas-Leiva D."/>
            <person name="Curtis B.A."/>
            <person name="Zahonova K."/>
            <person name="Pipaliya S."/>
            <person name="Dacks J."/>
            <person name="Roger A.J."/>
        </authorList>
    </citation>
    <scope>NUCLEOTIDE SEQUENCE</scope>
    <source>
        <strain evidence="2">Schooner1</strain>
    </source>
</reference>
<evidence type="ECO:0000313" key="2">
    <source>
        <dbReference type="EMBL" id="KAJ6253087.1"/>
    </source>
</evidence>
<accession>A0AAV7ZB86</accession>
<keyword evidence="4" id="KW-1185">Reference proteome</keyword>
<evidence type="ECO:0000313" key="4">
    <source>
        <dbReference type="Proteomes" id="UP001150062"/>
    </source>
</evidence>
<organism evidence="1 3">
    <name type="scientific">Anaeramoeba flamelloides</name>
    <dbReference type="NCBI Taxonomy" id="1746091"/>
    <lineage>
        <taxon>Eukaryota</taxon>
        <taxon>Metamonada</taxon>
        <taxon>Anaeramoebidae</taxon>
        <taxon>Anaeramoeba</taxon>
    </lineage>
</organism>
<dbReference type="Proteomes" id="UP001150062">
    <property type="component" value="Unassembled WGS sequence"/>
</dbReference>